<dbReference type="PANTHER" id="PTHR47186">
    <property type="entry name" value="LEUCINE-RICH REPEAT-CONTAINING PROTEIN 57"/>
    <property type="match status" value="1"/>
</dbReference>
<dbReference type="Proteomes" id="UP001630127">
    <property type="component" value="Unassembled WGS sequence"/>
</dbReference>
<keyword evidence="3" id="KW-1185">Reference proteome</keyword>
<feature type="domain" description="R13L1/DRL21-like LRR repeat region" evidence="1">
    <location>
        <begin position="73"/>
        <end position="196"/>
    </location>
</feature>
<protein>
    <recommendedName>
        <fullName evidence="1">R13L1/DRL21-like LRR repeat region domain-containing protein</fullName>
    </recommendedName>
</protein>
<organism evidence="2 3">
    <name type="scientific">Cinchona calisaya</name>
    <dbReference type="NCBI Taxonomy" id="153742"/>
    <lineage>
        <taxon>Eukaryota</taxon>
        <taxon>Viridiplantae</taxon>
        <taxon>Streptophyta</taxon>
        <taxon>Embryophyta</taxon>
        <taxon>Tracheophyta</taxon>
        <taxon>Spermatophyta</taxon>
        <taxon>Magnoliopsida</taxon>
        <taxon>eudicotyledons</taxon>
        <taxon>Gunneridae</taxon>
        <taxon>Pentapetalae</taxon>
        <taxon>asterids</taxon>
        <taxon>lamiids</taxon>
        <taxon>Gentianales</taxon>
        <taxon>Rubiaceae</taxon>
        <taxon>Cinchonoideae</taxon>
        <taxon>Cinchoneae</taxon>
        <taxon>Cinchona</taxon>
    </lineage>
</organism>
<dbReference type="InterPro" id="IPR032675">
    <property type="entry name" value="LRR_dom_sf"/>
</dbReference>
<name>A0ABD2YUN7_9GENT</name>
<dbReference type="EMBL" id="JBJUIK010000012">
    <property type="protein sequence ID" value="KAL3509253.1"/>
    <property type="molecule type" value="Genomic_DNA"/>
</dbReference>
<evidence type="ECO:0000259" key="1">
    <source>
        <dbReference type="Pfam" id="PF25019"/>
    </source>
</evidence>
<evidence type="ECO:0000313" key="2">
    <source>
        <dbReference type="EMBL" id="KAL3509253.1"/>
    </source>
</evidence>
<dbReference type="Gene3D" id="3.80.10.10">
    <property type="entry name" value="Ribonuclease Inhibitor"/>
    <property type="match status" value="1"/>
</dbReference>
<dbReference type="SUPFAM" id="SSF52058">
    <property type="entry name" value="L domain-like"/>
    <property type="match status" value="1"/>
</dbReference>
<dbReference type="Pfam" id="PF25019">
    <property type="entry name" value="LRR_R13L1-DRL21"/>
    <property type="match status" value="1"/>
</dbReference>
<dbReference type="PANTHER" id="PTHR47186:SF42">
    <property type="entry name" value="DISEASE RESISTANCE RPP13-LIKE PROTEIN 1"/>
    <property type="match status" value="1"/>
</dbReference>
<evidence type="ECO:0000313" key="3">
    <source>
        <dbReference type="Proteomes" id="UP001630127"/>
    </source>
</evidence>
<comment type="caution">
    <text evidence="2">The sequence shown here is derived from an EMBL/GenBank/DDBJ whole genome shotgun (WGS) entry which is preliminary data.</text>
</comment>
<sequence length="235" mass="26608">MKHLRHLDISKTGITILPDFITKLYNLIILRVAEIEKIPKGFVNLTNLRNFYFIGILDTHEYLLPGPGQGCQIEELGCLHNLRGEIEICGLQNLSSYKSATKANLFGKSNIQSLKLVWEWEATAENMWYNTDVVEGLRPHSNLKSLSIKGFKGSKFPSWTLALRNLVEIKLEDLGRCEQVSPFGHLPCLQILEMTSLGNLKRIGNEFYGREILDSDTRGVVVVAVRGHQSICFQH</sequence>
<dbReference type="AlphaFoldDB" id="A0ABD2YUN7"/>
<gene>
    <name evidence="2" type="ORF">ACH5RR_028654</name>
</gene>
<reference evidence="2 3" key="1">
    <citation type="submission" date="2024-11" db="EMBL/GenBank/DDBJ databases">
        <title>A near-complete genome assembly of Cinchona calisaya.</title>
        <authorList>
            <person name="Lian D.C."/>
            <person name="Zhao X.W."/>
            <person name="Wei L."/>
        </authorList>
    </citation>
    <scope>NUCLEOTIDE SEQUENCE [LARGE SCALE GENOMIC DNA]</scope>
    <source>
        <tissue evidence="2">Nenye</tissue>
    </source>
</reference>
<dbReference type="InterPro" id="IPR056789">
    <property type="entry name" value="LRR_R13L1-DRL21"/>
</dbReference>
<proteinExistence type="predicted"/>
<accession>A0ABD2YUN7</accession>